<organism evidence="13 14">
    <name type="scientific">Anaerosphaera aminiphila DSM 21120</name>
    <dbReference type="NCBI Taxonomy" id="1120995"/>
    <lineage>
        <taxon>Bacteria</taxon>
        <taxon>Bacillati</taxon>
        <taxon>Bacillota</taxon>
        <taxon>Tissierellia</taxon>
        <taxon>Tissierellales</taxon>
        <taxon>Peptoniphilaceae</taxon>
        <taxon>Anaerosphaera</taxon>
    </lineage>
</organism>
<keyword evidence="6" id="KW-0479">Metal-binding</keyword>
<accession>A0A1M5P949</accession>
<keyword evidence="8" id="KW-0414">Isoprene biosynthesis</keyword>
<evidence type="ECO:0000256" key="1">
    <source>
        <dbReference type="ARBA" id="ARBA00001946"/>
    </source>
</evidence>
<dbReference type="FunFam" id="1.10.600.10:FF:000001">
    <property type="entry name" value="Geranylgeranyl diphosphate synthase"/>
    <property type="match status" value="1"/>
</dbReference>
<dbReference type="GO" id="GO:0004337">
    <property type="term" value="F:(2E,6E)-farnesyl diphosphate synthase activity"/>
    <property type="evidence" value="ECO:0007669"/>
    <property type="project" value="UniProtKB-EC"/>
</dbReference>
<gene>
    <name evidence="13" type="ORF">SAMN02745245_00228</name>
</gene>
<comment type="cofactor">
    <cofactor evidence="1">
        <name>Mg(2+)</name>
        <dbReference type="ChEBI" id="CHEBI:18420"/>
    </cofactor>
</comment>
<evidence type="ECO:0000256" key="8">
    <source>
        <dbReference type="ARBA" id="ARBA00023229"/>
    </source>
</evidence>
<evidence type="ECO:0000256" key="7">
    <source>
        <dbReference type="ARBA" id="ARBA00022842"/>
    </source>
</evidence>
<dbReference type="AlphaFoldDB" id="A0A1M5P949"/>
<evidence type="ECO:0000256" key="5">
    <source>
        <dbReference type="ARBA" id="ARBA00022679"/>
    </source>
</evidence>
<dbReference type="SFLD" id="SFLDS00005">
    <property type="entry name" value="Isoprenoid_Synthase_Type_I"/>
    <property type="match status" value="1"/>
</dbReference>
<name>A0A1M5P949_9FIRM</name>
<proteinExistence type="inferred from homology"/>
<dbReference type="STRING" id="1120995.SAMN02745245_00228"/>
<dbReference type="SFLD" id="SFLDG01017">
    <property type="entry name" value="Polyprenyl_Transferase_Like"/>
    <property type="match status" value="1"/>
</dbReference>
<keyword evidence="5 12" id="KW-0808">Transferase</keyword>
<evidence type="ECO:0000256" key="9">
    <source>
        <dbReference type="ARBA" id="ARBA00032380"/>
    </source>
</evidence>
<dbReference type="RefSeq" id="WP_073182962.1">
    <property type="nucleotide sequence ID" value="NZ_FQXI01000001.1"/>
</dbReference>
<dbReference type="CDD" id="cd00685">
    <property type="entry name" value="Trans_IPPS_HT"/>
    <property type="match status" value="1"/>
</dbReference>
<evidence type="ECO:0000256" key="10">
    <source>
        <dbReference type="ARBA" id="ARBA00032873"/>
    </source>
</evidence>
<dbReference type="GO" id="GO:0016114">
    <property type="term" value="P:terpenoid biosynthetic process"/>
    <property type="evidence" value="ECO:0007669"/>
    <property type="project" value="UniProtKB-ARBA"/>
</dbReference>
<evidence type="ECO:0000256" key="3">
    <source>
        <dbReference type="ARBA" id="ARBA00012439"/>
    </source>
</evidence>
<dbReference type="PROSITE" id="PS00723">
    <property type="entry name" value="POLYPRENYL_SYNTHASE_1"/>
    <property type="match status" value="1"/>
</dbReference>
<dbReference type="GO" id="GO:0046872">
    <property type="term" value="F:metal ion binding"/>
    <property type="evidence" value="ECO:0007669"/>
    <property type="project" value="UniProtKB-KW"/>
</dbReference>
<dbReference type="InterPro" id="IPR000092">
    <property type="entry name" value="Polyprenyl_synt"/>
</dbReference>
<protein>
    <recommendedName>
        <fullName evidence="4">Farnesyl diphosphate synthase</fullName>
        <ecNumber evidence="3">2.5.1.10</ecNumber>
    </recommendedName>
    <alternativeName>
        <fullName evidence="10">(2E,6E)-farnesyl diphosphate synthase</fullName>
    </alternativeName>
    <alternativeName>
        <fullName evidence="9">Geranyltranstransferase</fullName>
    </alternativeName>
</protein>
<dbReference type="Gene3D" id="1.10.600.10">
    <property type="entry name" value="Farnesyl Diphosphate Synthase"/>
    <property type="match status" value="1"/>
</dbReference>
<evidence type="ECO:0000256" key="4">
    <source>
        <dbReference type="ARBA" id="ARBA00015100"/>
    </source>
</evidence>
<evidence type="ECO:0000313" key="13">
    <source>
        <dbReference type="EMBL" id="SHG98282.1"/>
    </source>
</evidence>
<sequence length="285" mass="32259">MDKYSELIESIDNYIYKNFTAVDEYQKKVYESMTYSLFSGGKRVRPILGILTYKALSGSDDYEEILPFAVAVELIHTYSLIHDDLPAMDDDDIRRGKPTNHRVYSEAIAILAGDGLLNMSAEVLSKEIETYDDLAKVKKAIKAMKYIFTASGVHDLIGGQVIDIEYNDDMNYDICEIMYKLKTAALIRASVVSAGIIAGASEEEIASLEEFANCVGIAYQIEDDILDEELDQKKEKNTMLKFKTKEELLSRIEDLTIRANNELDSLEYDTTELKEFAELLMNRGK</sequence>
<dbReference type="SUPFAM" id="SSF48576">
    <property type="entry name" value="Terpenoid synthases"/>
    <property type="match status" value="1"/>
</dbReference>
<dbReference type="Pfam" id="PF00348">
    <property type="entry name" value="polyprenyl_synt"/>
    <property type="match status" value="1"/>
</dbReference>
<dbReference type="PANTHER" id="PTHR43281:SF1">
    <property type="entry name" value="FARNESYL DIPHOSPHATE SYNTHASE"/>
    <property type="match status" value="1"/>
</dbReference>
<dbReference type="InterPro" id="IPR008949">
    <property type="entry name" value="Isoprenoid_synthase_dom_sf"/>
</dbReference>
<evidence type="ECO:0000256" key="2">
    <source>
        <dbReference type="ARBA" id="ARBA00006706"/>
    </source>
</evidence>
<comment type="catalytic activity">
    <reaction evidence="11">
        <text>isopentenyl diphosphate + (2E)-geranyl diphosphate = (2E,6E)-farnesyl diphosphate + diphosphate</text>
        <dbReference type="Rhea" id="RHEA:19361"/>
        <dbReference type="ChEBI" id="CHEBI:33019"/>
        <dbReference type="ChEBI" id="CHEBI:58057"/>
        <dbReference type="ChEBI" id="CHEBI:128769"/>
        <dbReference type="ChEBI" id="CHEBI:175763"/>
        <dbReference type="EC" id="2.5.1.10"/>
    </reaction>
</comment>
<reference evidence="13 14" key="1">
    <citation type="submission" date="2016-11" db="EMBL/GenBank/DDBJ databases">
        <authorList>
            <person name="Jaros S."/>
            <person name="Januszkiewicz K."/>
            <person name="Wedrychowicz H."/>
        </authorList>
    </citation>
    <scope>NUCLEOTIDE SEQUENCE [LARGE SCALE GENOMIC DNA]</scope>
    <source>
        <strain evidence="13 14">DSM 21120</strain>
    </source>
</reference>
<evidence type="ECO:0000313" key="14">
    <source>
        <dbReference type="Proteomes" id="UP000184032"/>
    </source>
</evidence>
<dbReference type="InterPro" id="IPR033749">
    <property type="entry name" value="Polyprenyl_synt_CS"/>
</dbReference>
<dbReference type="Proteomes" id="UP000184032">
    <property type="component" value="Unassembled WGS sequence"/>
</dbReference>
<evidence type="ECO:0000256" key="12">
    <source>
        <dbReference type="RuleBase" id="RU004466"/>
    </source>
</evidence>
<dbReference type="EC" id="2.5.1.10" evidence="3"/>
<keyword evidence="7" id="KW-0460">Magnesium</keyword>
<dbReference type="OrthoDB" id="9805316at2"/>
<keyword evidence="14" id="KW-1185">Reference proteome</keyword>
<evidence type="ECO:0000256" key="6">
    <source>
        <dbReference type="ARBA" id="ARBA00022723"/>
    </source>
</evidence>
<comment type="similarity">
    <text evidence="2 12">Belongs to the FPP/GGPP synthase family.</text>
</comment>
<dbReference type="EMBL" id="FQXI01000001">
    <property type="protein sequence ID" value="SHG98282.1"/>
    <property type="molecule type" value="Genomic_DNA"/>
</dbReference>
<dbReference type="PANTHER" id="PTHR43281">
    <property type="entry name" value="FARNESYL DIPHOSPHATE SYNTHASE"/>
    <property type="match status" value="1"/>
</dbReference>
<evidence type="ECO:0000256" key="11">
    <source>
        <dbReference type="ARBA" id="ARBA00049399"/>
    </source>
</evidence>
<dbReference type="PROSITE" id="PS00444">
    <property type="entry name" value="POLYPRENYL_SYNTHASE_2"/>
    <property type="match status" value="1"/>
</dbReference>